<keyword evidence="10" id="KW-1185">Reference proteome</keyword>
<dbReference type="Gene3D" id="3.30.2010.10">
    <property type="entry name" value="Metalloproteases ('zincins'), catalytic domain"/>
    <property type="match status" value="1"/>
</dbReference>
<feature type="domain" description="Peptidase M48" evidence="8">
    <location>
        <begin position="155"/>
        <end position="330"/>
    </location>
</feature>
<evidence type="ECO:0000256" key="1">
    <source>
        <dbReference type="ARBA" id="ARBA00022670"/>
    </source>
</evidence>
<dbReference type="Proteomes" id="UP001481413">
    <property type="component" value="Unassembled WGS sequence"/>
</dbReference>
<evidence type="ECO:0000256" key="3">
    <source>
        <dbReference type="ARBA" id="ARBA00022801"/>
    </source>
</evidence>
<comment type="caution">
    <text evidence="9">The sequence shown here is derived from an EMBL/GenBank/DDBJ whole genome shotgun (WGS) entry which is preliminary data.</text>
</comment>
<evidence type="ECO:0000313" key="9">
    <source>
        <dbReference type="EMBL" id="GAA6145651.1"/>
    </source>
</evidence>
<keyword evidence="2" id="KW-0479">Metal-binding</keyword>
<proteinExistence type="inferred from homology"/>
<comment type="similarity">
    <text evidence="6">Belongs to the peptidase M48 family.</text>
</comment>
<keyword evidence="1 6" id="KW-0645">Protease</keyword>
<evidence type="ECO:0000256" key="2">
    <source>
        <dbReference type="ARBA" id="ARBA00022723"/>
    </source>
</evidence>
<accession>A0ABP9ZZT2</accession>
<keyword evidence="7" id="KW-0472">Membrane</keyword>
<dbReference type="RefSeq" id="WP_353294681.1">
    <property type="nucleotide sequence ID" value="NZ_BAABWH010000004.1"/>
</dbReference>
<keyword evidence="3 6" id="KW-0378">Hydrolase</keyword>
<evidence type="ECO:0000313" key="10">
    <source>
        <dbReference type="Proteomes" id="UP001481413"/>
    </source>
</evidence>
<keyword evidence="5 6" id="KW-0482">Metalloprotease</keyword>
<comment type="cofactor">
    <cofactor evidence="6">
        <name>Zn(2+)</name>
        <dbReference type="ChEBI" id="CHEBI:29105"/>
    </cofactor>
    <text evidence="6">Binds 1 zinc ion per subunit.</text>
</comment>
<sequence>MQRIKGTYYLAGRSDTRPALALLRDDGSLRIIATDYDYELATTTLQECHEGDVLPDLPVELHLPDGDYFLPDDAQHRWHPKSGFIAYIESHLLTVILAALLVPASFWFIFNTAIPATAKVTAPMIPKEILNRMGESSLKTVDYFLEASEIPDEERQSIIAEWQKAADNAGLENHYNVLFRRGATPTANAFALADGTVVIFDGLVKQLSREELIAVLFHEAGHVDLHHHPQMVIQASAGAIIYGLLLSDMEGLSEAILGTGISLGQNAFSRRMETEADDFAARMLTASGRQPIALADALKSIGGDRDATNNWREYLSTHPDTQKRTQRIEYQEAIPD</sequence>
<dbReference type="PANTHER" id="PTHR22726">
    <property type="entry name" value="METALLOENDOPEPTIDASE OMA1"/>
    <property type="match status" value="1"/>
</dbReference>
<dbReference type="InterPro" id="IPR051156">
    <property type="entry name" value="Mito/Outer_Membr_Metalloprot"/>
</dbReference>
<name>A0ABP9ZZT2_9GAMM</name>
<dbReference type="Pfam" id="PF01435">
    <property type="entry name" value="Peptidase_M48"/>
    <property type="match status" value="1"/>
</dbReference>
<organism evidence="9 10">
    <name type="scientific">Thalassolituus maritimus</name>
    <dbReference type="NCBI Taxonomy" id="484498"/>
    <lineage>
        <taxon>Bacteria</taxon>
        <taxon>Pseudomonadati</taxon>
        <taxon>Pseudomonadota</taxon>
        <taxon>Gammaproteobacteria</taxon>
        <taxon>Oceanospirillales</taxon>
        <taxon>Oceanospirillaceae</taxon>
        <taxon>Thalassolituus</taxon>
    </lineage>
</organism>
<protein>
    <recommendedName>
        <fullName evidence="8">Peptidase M48 domain-containing protein</fullName>
    </recommendedName>
</protein>
<evidence type="ECO:0000259" key="8">
    <source>
        <dbReference type="Pfam" id="PF01435"/>
    </source>
</evidence>
<keyword evidence="7" id="KW-1133">Transmembrane helix</keyword>
<dbReference type="PANTHER" id="PTHR22726:SF1">
    <property type="entry name" value="METALLOENDOPEPTIDASE OMA1, MITOCHONDRIAL"/>
    <property type="match status" value="1"/>
</dbReference>
<dbReference type="EMBL" id="BAABWH010000004">
    <property type="protein sequence ID" value="GAA6145651.1"/>
    <property type="molecule type" value="Genomic_DNA"/>
</dbReference>
<keyword evidence="7" id="KW-0812">Transmembrane</keyword>
<dbReference type="InterPro" id="IPR001915">
    <property type="entry name" value="Peptidase_M48"/>
</dbReference>
<feature type="transmembrane region" description="Helical" evidence="7">
    <location>
        <begin position="84"/>
        <end position="110"/>
    </location>
</feature>
<evidence type="ECO:0000256" key="4">
    <source>
        <dbReference type="ARBA" id="ARBA00022833"/>
    </source>
</evidence>
<evidence type="ECO:0000256" key="7">
    <source>
        <dbReference type="SAM" id="Phobius"/>
    </source>
</evidence>
<evidence type="ECO:0000256" key="5">
    <source>
        <dbReference type="ARBA" id="ARBA00023049"/>
    </source>
</evidence>
<dbReference type="CDD" id="cd07332">
    <property type="entry name" value="M48C_Oma1_like"/>
    <property type="match status" value="1"/>
</dbReference>
<keyword evidence="4 6" id="KW-0862">Zinc</keyword>
<reference evidence="9 10" key="1">
    <citation type="submission" date="2024-04" db="EMBL/GenBank/DDBJ databases">
        <title>Draft genome sequence of Thalassolituus maritimus NBRC 116585.</title>
        <authorList>
            <person name="Miyakawa T."/>
            <person name="Kusuya Y."/>
            <person name="Miura T."/>
        </authorList>
    </citation>
    <scope>NUCLEOTIDE SEQUENCE [LARGE SCALE GENOMIC DNA]</scope>
    <source>
        <strain evidence="9 10">5NW40-0001</strain>
    </source>
</reference>
<evidence type="ECO:0000256" key="6">
    <source>
        <dbReference type="RuleBase" id="RU003983"/>
    </source>
</evidence>
<gene>
    <name evidence="9" type="ORF">NBRC116585_17690</name>
</gene>